<gene>
    <name evidence="1" type="ORF">HMPREF1979_02012</name>
</gene>
<evidence type="ECO:0000313" key="1">
    <source>
        <dbReference type="EMBL" id="ERH22996.1"/>
    </source>
</evidence>
<proteinExistence type="predicted"/>
<sequence length="42" mass="4648">MHQPSRFVQPLVLFLGYRVAAVSDAVEVPWPVTTVKAPRVGE</sequence>
<keyword evidence="2" id="KW-1185">Reference proteome</keyword>
<dbReference type="EMBL" id="AWSE01000115">
    <property type="protein sequence ID" value="ERH22996.1"/>
    <property type="molecule type" value="Genomic_DNA"/>
</dbReference>
<dbReference type="Proteomes" id="UP000016536">
    <property type="component" value="Unassembled WGS sequence"/>
</dbReference>
<organism evidence="1 2">
    <name type="scientific">Actinomyces johnsonii F0542</name>
    <dbReference type="NCBI Taxonomy" id="1321818"/>
    <lineage>
        <taxon>Bacteria</taxon>
        <taxon>Bacillati</taxon>
        <taxon>Actinomycetota</taxon>
        <taxon>Actinomycetes</taxon>
        <taxon>Actinomycetales</taxon>
        <taxon>Actinomycetaceae</taxon>
        <taxon>Actinomyces</taxon>
    </lineage>
</organism>
<name>U1QLI4_9ACTO</name>
<dbReference type="AlphaFoldDB" id="U1QLI4"/>
<evidence type="ECO:0000313" key="2">
    <source>
        <dbReference type="Proteomes" id="UP000016536"/>
    </source>
</evidence>
<accession>U1QLI4</accession>
<comment type="caution">
    <text evidence="1">The sequence shown here is derived from an EMBL/GenBank/DDBJ whole genome shotgun (WGS) entry which is preliminary data.</text>
</comment>
<reference evidence="1 2" key="1">
    <citation type="submission" date="2013-08" db="EMBL/GenBank/DDBJ databases">
        <authorList>
            <person name="Weinstock G."/>
            <person name="Sodergren E."/>
            <person name="Wylie T."/>
            <person name="Fulton L."/>
            <person name="Fulton R."/>
            <person name="Fronick C."/>
            <person name="O'Laughlin M."/>
            <person name="Godfrey J."/>
            <person name="Miner T."/>
            <person name="Herter B."/>
            <person name="Appelbaum E."/>
            <person name="Cordes M."/>
            <person name="Lek S."/>
            <person name="Wollam A."/>
            <person name="Pepin K.H."/>
            <person name="Palsikar V.B."/>
            <person name="Mitreva M."/>
            <person name="Wilson R.K."/>
        </authorList>
    </citation>
    <scope>NUCLEOTIDE SEQUENCE [LARGE SCALE GENOMIC DNA]</scope>
    <source>
        <strain evidence="1 2">F0542</strain>
    </source>
</reference>
<protein>
    <submittedName>
        <fullName evidence="1">Uncharacterized protein</fullName>
    </submittedName>
</protein>
<dbReference type="HOGENOM" id="CLU_3246047_0_0_11"/>